<dbReference type="RefSeq" id="WP_344419716.1">
    <property type="nucleotide sequence ID" value="NZ_BAAANN010000013.1"/>
</dbReference>
<protein>
    <submittedName>
        <fullName evidence="2">Uncharacterized protein</fullName>
    </submittedName>
</protein>
<evidence type="ECO:0000313" key="3">
    <source>
        <dbReference type="Proteomes" id="UP001501116"/>
    </source>
</evidence>
<dbReference type="EMBL" id="BAAANN010000013">
    <property type="protein sequence ID" value="GAA1962264.1"/>
    <property type="molecule type" value="Genomic_DNA"/>
</dbReference>
<gene>
    <name evidence="2" type="ORF">GCM10009754_36820</name>
</gene>
<evidence type="ECO:0000256" key="1">
    <source>
        <dbReference type="SAM" id="Phobius"/>
    </source>
</evidence>
<keyword evidence="1" id="KW-1133">Transmembrane helix</keyword>
<feature type="transmembrane region" description="Helical" evidence="1">
    <location>
        <begin position="35"/>
        <end position="52"/>
    </location>
</feature>
<keyword evidence="1" id="KW-0812">Transmembrane</keyword>
<accession>A0ABP5CDM4</accession>
<name>A0ABP5CDM4_9PSEU</name>
<sequence>MTFGLWGVALLLFIGAVFSLCPVRWRPPVPLRKVMLVLGYLGGGALLLRGALMEVVLLSGPGGIAASVGPLETHWSLILWNP</sequence>
<reference evidence="3" key="1">
    <citation type="journal article" date="2019" name="Int. J. Syst. Evol. Microbiol.">
        <title>The Global Catalogue of Microorganisms (GCM) 10K type strain sequencing project: providing services to taxonomists for standard genome sequencing and annotation.</title>
        <authorList>
            <consortium name="The Broad Institute Genomics Platform"/>
            <consortium name="The Broad Institute Genome Sequencing Center for Infectious Disease"/>
            <person name="Wu L."/>
            <person name="Ma J."/>
        </authorList>
    </citation>
    <scope>NUCLEOTIDE SEQUENCE [LARGE SCALE GENOMIC DNA]</scope>
    <source>
        <strain evidence="3">JCM 14545</strain>
    </source>
</reference>
<keyword evidence="1" id="KW-0472">Membrane</keyword>
<comment type="caution">
    <text evidence="2">The sequence shown here is derived from an EMBL/GenBank/DDBJ whole genome shotgun (WGS) entry which is preliminary data.</text>
</comment>
<proteinExistence type="predicted"/>
<organism evidence="2 3">
    <name type="scientific">Amycolatopsis minnesotensis</name>
    <dbReference type="NCBI Taxonomy" id="337894"/>
    <lineage>
        <taxon>Bacteria</taxon>
        <taxon>Bacillati</taxon>
        <taxon>Actinomycetota</taxon>
        <taxon>Actinomycetes</taxon>
        <taxon>Pseudonocardiales</taxon>
        <taxon>Pseudonocardiaceae</taxon>
        <taxon>Amycolatopsis</taxon>
    </lineage>
</organism>
<evidence type="ECO:0000313" key="2">
    <source>
        <dbReference type="EMBL" id="GAA1962264.1"/>
    </source>
</evidence>
<keyword evidence="3" id="KW-1185">Reference proteome</keyword>
<dbReference type="Proteomes" id="UP001501116">
    <property type="component" value="Unassembled WGS sequence"/>
</dbReference>